<feature type="region of interest" description="Disordered" evidence="1">
    <location>
        <begin position="57"/>
        <end position="83"/>
    </location>
</feature>
<protein>
    <submittedName>
        <fullName evidence="2">Uncharacterized protein</fullName>
    </submittedName>
</protein>
<organism evidence="2 3">
    <name type="scientific">Roseisolibacter agri</name>
    <dbReference type="NCBI Taxonomy" id="2014610"/>
    <lineage>
        <taxon>Bacteria</taxon>
        <taxon>Pseudomonadati</taxon>
        <taxon>Gemmatimonadota</taxon>
        <taxon>Gemmatimonadia</taxon>
        <taxon>Gemmatimonadales</taxon>
        <taxon>Gemmatimonadaceae</taxon>
        <taxon>Roseisolibacter</taxon>
    </lineage>
</organism>
<dbReference type="Proteomes" id="UP001161325">
    <property type="component" value="Unassembled WGS sequence"/>
</dbReference>
<reference evidence="2" key="1">
    <citation type="submission" date="2022-08" db="EMBL/GenBank/DDBJ databases">
        <title>Draft genome sequencing of Roseisolibacter agri AW1220.</title>
        <authorList>
            <person name="Tobiishi Y."/>
            <person name="Tonouchi A."/>
        </authorList>
    </citation>
    <scope>NUCLEOTIDE SEQUENCE</scope>
    <source>
        <strain evidence="2">AW1220</strain>
    </source>
</reference>
<gene>
    <name evidence="2" type="ORF">rosag_16710</name>
</gene>
<dbReference type="AlphaFoldDB" id="A0AA37QEA3"/>
<keyword evidence="3" id="KW-1185">Reference proteome</keyword>
<evidence type="ECO:0000256" key="1">
    <source>
        <dbReference type="SAM" id="MobiDB-lite"/>
    </source>
</evidence>
<dbReference type="EMBL" id="BRXS01000002">
    <property type="protein sequence ID" value="GLC25158.1"/>
    <property type="molecule type" value="Genomic_DNA"/>
</dbReference>
<sequence length="83" mass="8788">MAGRVAPRARAGHWTGRWTGRAATSRATDSGLPLLLVSARTHRTRVSEMRGFAARPAAHAVRRAPAPMPPARSALVRPTAGTP</sequence>
<proteinExistence type="predicted"/>
<comment type="caution">
    <text evidence="2">The sequence shown here is derived from an EMBL/GenBank/DDBJ whole genome shotgun (WGS) entry which is preliminary data.</text>
</comment>
<evidence type="ECO:0000313" key="3">
    <source>
        <dbReference type="Proteomes" id="UP001161325"/>
    </source>
</evidence>
<name>A0AA37QEA3_9BACT</name>
<accession>A0AA37QEA3</accession>
<evidence type="ECO:0000313" key="2">
    <source>
        <dbReference type="EMBL" id="GLC25158.1"/>
    </source>
</evidence>